<dbReference type="InterPro" id="IPR029026">
    <property type="entry name" value="tRNA_m1G_MTases_N"/>
</dbReference>
<evidence type="ECO:0000259" key="4">
    <source>
        <dbReference type="SMART" id="SM00967"/>
    </source>
</evidence>
<dbReference type="KEGG" id="schi:SCHIN_v1c09330"/>
<dbReference type="InterPro" id="IPR029028">
    <property type="entry name" value="Alpha/beta_knot_MTases"/>
</dbReference>
<dbReference type="PANTHER" id="PTHR43191:SF2">
    <property type="entry name" value="RRNA METHYLTRANSFERASE 3, MITOCHONDRIAL"/>
    <property type="match status" value="1"/>
</dbReference>
<evidence type="ECO:0000256" key="1">
    <source>
        <dbReference type="ARBA" id="ARBA00007228"/>
    </source>
</evidence>
<protein>
    <submittedName>
        <fullName evidence="5">RNA methyltransferase, TrmH family</fullName>
    </submittedName>
</protein>
<dbReference type="Pfam" id="PF00588">
    <property type="entry name" value="SpoU_methylase"/>
    <property type="match status" value="1"/>
</dbReference>
<accession>A0A5B9Y5Y2</accession>
<dbReference type="GO" id="GO:0032259">
    <property type="term" value="P:methylation"/>
    <property type="evidence" value="ECO:0007669"/>
    <property type="project" value="UniProtKB-KW"/>
</dbReference>
<organism evidence="5 6">
    <name type="scientific">Spiroplasma chinense</name>
    <dbReference type="NCBI Taxonomy" id="216932"/>
    <lineage>
        <taxon>Bacteria</taxon>
        <taxon>Bacillati</taxon>
        <taxon>Mycoplasmatota</taxon>
        <taxon>Mollicutes</taxon>
        <taxon>Entomoplasmatales</taxon>
        <taxon>Spiroplasmataceae</taxon>
        <taxon>Spiroplasma</taxon>
    </lineage>
</organism>
<dbReference type="Proteomes" id="UP000323144">
    <property type="component" value="Chromosome"/>
</dbReference>
<dbReference type="GO" id="GO:0008173">
    <property type="term" value="F:RNA methyltransferase activity"/>
    <property type="evidence" value="ECO:0007669"/>
    <property type="project" value="InterPro"/>
</dbReference>
<comment type="similarity">
    <text evidence="1">Belongs to the class IV-like SAM-binding methyltransferase superfamily. RNA methyltransferase TrmH family.</text>
</comment>
<dbReference type="SMART" id="SM00967">
    <property type="entry name" value="SpoU_sub_bind"/>
    <property type="match status" value="1"/>
</dbReference>
<evidence type="ECO:0000256" key="2">
    <source>
        <dbReference type="ARBA" id="ARBA00022603"/>
    </source>
</evidence>
<proteinExistence type="inferred from homology"/>
<dbReference type="Pfam" id="PF22435">
    <property type="entry name" value="MRM3-like_sub_bind"/>
    <property type="match status" value="1"/>
</dbReference>
<dbReference type="Gene3D" id="3.30.1330.30">
    <property type="match status" value="1"/>
</dbReference>
<evidence type="ECO:0000313" key="6">
    <source>
        <dbReference type="Proteomes" id="UP000323144"/>
    </source>
</evidence>
<dbReference type="GO" id="GO:0003723">
    <property type="term" value="F:RNA binding"/>
    <property type="evidence" value="ECO:0007669"/>
    <property type="project" value="InterPro"/>
</dbReference>
<reference evidence="5 6" key="1">
    <citation type="submission" date="2019-08" db="EMBL/GenBank/DDBJ databases">
        <title>Complete genome sequence of Spiroplasma chinense CCH (DSM 19755).</title>
        <authorList>
            <person name="Shen H.-Y."/>
            <person name="Lin Y.-C."/>
            <person name="Chou L."/>
            <person name="Kuo C.-H."/>
        </authorList>
    </citation>
    <scope>NUCLEOTIDE SEQUENCE [LARGE SCALE GENOMIC DNA]</scope>
    <source>
        <strain evidence="5 6">CCH</strain>
    </source>
</reference>
<dbReference type="GO" id="GO:0006396">
    <property type="term" value="P:RNA processing"/>
    <property type="evidence" value="ECO:0007669"/>
    <property type="project" value="InterPro"/>
</dbReference>
<keyword evidence="2 5" id="KW-0489">Methyltransferase</keyword>
<dbReference type="InterPro" id="IPR013123">
    <property type="entry name" value="SpoU_subst-bd"/>
</dbReference>
<keyword evidence="3 5" id="KW-0808">Transferase</keyword>
<dbReference type="Gene3D" id="3.40.1280.10">
    <property type="match status" value="1"/>
</dbReference>
<dbReference type="EMBL" id="CP043026">
    <property type="protein sequence ID" value="QEH62126.1"/>
    <property type="molecule type" value="Genomic_DNA"/>
</dbReference>
<feature type="domain" description="RNA 2-O ribose methyltransferase substrate binding" evidence="4">
    <location>
        <begin position="35"/>
        <end position="99"/>
    </location>
</feature>
<evidence type="ECO:0000256" key="3">
    <source>
        <dbReference type="ARBA" id="ARBA00022679"/>
    </source>
</evidence>
<dbReference type="CDD" id="cd18095">
    <property type="entry name" value="SpoU-like_rRNA-MTase"/>
    <property type="match status" value="1"/>
</dbReference>
<dbReference type="InterPro" id="IPR053888">
    <property type="entry name" value="MRM3-like_sub_bind"/>
</dbReference>
<dbReference type="RefSeq" id="WP_166508495.1">
    <property type="nucleotide sequence ID" value="NZ_CP043026.1"/>
</dbReference>
<dbReference type="InterPro" id="IPR051259">
    <property type="entry name" value="rRNA_Methyltransferase"/>
</dbReference>
<dbReference type="AlphaFoldDB" id="A0A5B9Y5Y2"/>
<name>A0A5B9Y5Y2_9MOLU</name>
<keyword evidence="6" id="KW-1185">Reference proteome</keyword>
<dbReference type="InterPro" id="IPR029064">
    <property type="entry name" value="Ribosomal_eL30-like_sf"/>
</dbReference>
<evidence type="ECO:0000313" key="5">
    <source>
        <dbReference type="EMBL" id="QEH62126.1"/>
    </source>
</evidence>
<dbReference type="SUPFAM" id="SSF55315">
    <property type="entry name" value="L30e-like"/>
    <property type="match status" value="1"/>
</dbReference>
<dbReference type="SUPFAM" id="SSF75217">
    <property type="entry name" value="alpha/beta knot"/>
    <property type="match status" value="1"/>
</dbReference>
<sequence>MQNNMDKITSVKNQLILDACELKQKKQQFEKQQYLVEGLNIVLDAIKNDAVELVLTTQKYLNNFESVKVVEISENVADKLSDLKNSQHVFAICKILKTEFFEDNVLVLDNIQDPGNLGTLIRSAKAFGFKNIYCSKETVSLYNPKVLRAIQGNHFEMNIIYGDLIELISDLKEKGYFVVGTFLRDESQIKDIGELKNKKVALVLGNEGQGIGQEVIKQCDKNYILNTTKDVESLNVAIAGSIIMHNIFN</sequence>
<gene>
    <name evidence="5" type="primary">spoU</name>
    <name evidence="5" type="ORF">SCHIN_v1c09330</name>
</gene>
<dbReference type="PANTHER" id="PTHR43191">
    <property type="entry name" value="RRNA METHYLTRANSFERASE 3"/>
    <property type="match status" value="1"/>
</dbReference>
<dbReference type="GO" id="GO:0005737">
    <property type="term" value="C:cytoplasm"/>
    <property type="evidence" value="ECO:0007669"/>
    <property type="project" value="UniProtKB-ARBA"/>
</dbReference>
<dbReference type="InterPro" id="IPR001537">
    <property type="entry name" value="SpoU_MeTrfase"/>
</dbReference>